<comment type="function">
    <text evidence="2">Binds to DNA and alters its conformation. May be involved in regulation of gene expression, nucleoid organization and DNA protection.</text>
</comment>
<dbReference type="Proteomes" id="UP001230207">
    <property type="component" value="Unassembled WGS sequence"/>
</dbReference>
<keyword evidence="1 2" id="KW-0238">DNA-binding</keyword>
<comment type="caution">
    <text evidence="4">The sequence shown here is derived from an EMBL/GenBank/DDBJ whole genome shotgun (WGS) entry which is preliminary data.</text>
</comment>
<dbReference type="PIRSF" id="PIRSF004555">
    <property type="entry name" value="UCP004555"/>
    <property type="match status" value="1"/>
</dbReference>
<reference evidence="4 5" key="1">
    <citation type="submission" date="2023-07" db="EMBL/GenBank/DDBJ databases">
        <title>Genomic Encyclopedia of Type Strains, Phase IV (KMG-IV): sequencing the most valuable type-strain genomes for metagenomic binning, comparative biology and taxonomic classification.</title>
        <authorList>
            <person name="Goeker M."/>
        </authorList>
    </citation>
    <scope>NUCLEOTIDE SEQUENCE [LARGE SCALE GENOMIC DNA]</scope>
    <source>
        <strain evidence="4 5">DSM 1112</strain>
    </source>
</reference>
<keyword evidence="3" id="KW-0175">Coiled coil</keyword>
<dbReference type="Pfam" id="PF02575">
    <property type="entry name" value="YbaB_DNA_bd"/>
    <property type="match status" value="1"/>
</dbReference>
<comment type="subunit">
    <text evidence="2">Homodimer.</text>
</comment>
<comment type="similarity">
    <text evidence="2">Belongs to the YbaB/EbfC family.</text>
</comment>
<keyword evidence="4" id="KW-0808">Transferase</keyword>
<name>A0ABU0BJC9_9HYPH</name>
<organism evidence="4 5">
    <name type="scientific">Pararhizobium capsulatum DSM 1112</name>
    <dbReference type="NCBI Taxonomy" id="1121113"/>
    <lineage>
        <taxon>Bacteria</taxon>
        <taxon>Pseudomonadati</taxon>
        <taxon>Pseudomonadota</taxon>
        <taxon>Alphaproteobacteria</taxon>
        <taxon>Hyphomicrobiales</taxon>
        <taxon>Rhizobiaceae</taxon>
        <taxon>Rhizobium/Agrobacterium group</taxon>
        <taxon>Pararhizobium</taxon>
    </lineage>
</organism>
<evidence type="ECO:0000256" key="2">
    <source>
        <dbReference type="HAMAP-Rule" id="MF_00274"/>
    </source>
</evidence>
<accession>A0ABU0BJC9</accession>
<protein>
    <recommendedName>
        <fullName evidence="2">Nucleoid-associated protein QO002_000499</fullName>
    </recommendedName>
</protein>
<comment type="subcellular location">
    <subcellularLocation>
        <location evidence="2">Cytoplasm</location>
        <location evidence="2">Nucleoid</location>
    </subcellularLocation>
</comment>
<dbReference type="PANTHER" id="PTHR33449">
    <property type="entry name" value="NUCLEOID-ASSOCIATED PROTEIN YBAB"/>
    <property type="match status" value="1"/>
</dbReference>
<gene>
    <name evidence="4" type="ORF">QO002_000499</name>
</gene>
<dbReference type="RefSeq" id="WP_307226354.1">
    <property type="nucleotide sequence ID" value="NZ_JAUSVF010000001.1"/>
</dbReference>
<evidence type="ECO:0000313" key="5">
    <source>
        <dbReference type="Proteomes" id="UP001230207"/>
    </source>
</evidence>
<dbReference type="Gene3D" id="3.30.1310.10">
    <property type="entry name" value="Nucleoid-associated protein YbaB-like domain"/>
    <property type="match status" value="1"/>
</dbReference>
<evidence type="ECO:0000313" key="4">
    <source>
        <dbReference type="EMBL" id="MDQ0318361.1"/>
    </source>
</evidence>
<proteinExistence type="inferred from homology"/>
<dbReference type="SUPFAM" id="SSF82607">
    <property type="entry name" value="YbaB-like"/>
    <property type="match status" value="1"/>
</dbReference>
<sequence>MRDLMGMMGKVKEMQAKMEKMQDEISALEVDGASGGGLVTVRMDGKGNLKGIKIDPSLFKEDDVEILEDLIVAAHKDGKDKAEAIAAEKTRALTAGLPIPPGMKLPF</sequence>
<dbReference type="HAMAP" id="MF_00274">
    <property type="entry name" value="DNA_YbaB_EbfC"/>
    <property type="match status" value="1"/>
</dbReference>
<dbReference type="GO" id="GO:0016301">
    <property type="term" value="F:kinase activity"/>
    <property type="evidence" value="ECO:0007669"/>
    <property type="project" value="UniProtKB-KW"/>
</dbReference>
<evidence type="ECO:0000256" key="3">
    <source>
        <dbReference type="SAM" id="Coils"/>
    </source>
</evidence>
<keyword evidence="4" id="KW-0418">Kinase</keyword>
<keyword evidence="2" id="KW-0963">Cytoplasm</keyword>
<dbReference type="InterPro" id="IPR004401">
    <property type="entry name" value="YbaB/EbfC"/>
</dbReference>
<dbReference type="NCBIfam" id="TIGR00103">
    <property type="entry name" value="DNA_YbaB_EbfC"/>
    <property type="match status" value="1"/>
</dbReference>
<keyword evidence="5" id="KW-1185">Reference proteome</keyword>
<evidence type="ECO:0000256" key="1">
    <source>
        <dbReference type="ARBA" id="ARBA00023125"/>
    </source>
</evidence>
<dbReference type="EMBL" id="JAUSVF010000001">
    <property type="protein sequence ID" value="MDQ0318361.1"/>
    <property type="molecule type" value="Genomic_DNA"/>
</dbReference>
<dbReference type="PANTHER" id="PTHR33449:SF1">
    <property type="entry name" value="NUCLEOID-ASSOCIATED PROTEIN YBAB"/>
    <property type="match status" value="1"/>
</dbReference>
<dbReference type="InterPro" id="IPR036894">
    <property type="entry name" value="YbaB-like_sf"/>
</dbReference>
<feature type="coiled-coil region" evidence="3">
    <location>
        <begin position="4"/>
        <end position="31"/>
    </location>
</feature>
<dbReference type="GO" id="GO:0003677">
    <property type="term" value="F:DNA binding"/>
    <property type="evidence" value="ECO:0007669"/>
    <property type="project" value="UniProtKB-KW"/>
</dbReference>